<protein>
    <submittedName>
        <fullName evidence="2">Uncharacterized protein</fullName>
    </submittedName>
</protein>
<dbReference type="RefSeq" id="WP_171080248.1">
    <property type="nucleotide sequence ID" value="NZ_JABAIV010000001.1"/>
</dbReference>
<accession>A0A7Y2NZA5</accession>
<evidence type="ECO:0000313" key="3">
    <source>
        <dbReference type="Proteomes" id="UP000533905"/>
    </source>
</evidence>
<evidence type="ECO:0000313" key="2">
    <source>
        <dbReference type="EMBL" id="NNG21614.1"/>
    </source>
</evidence>
<dbReference type="Proteomes" id="UP000533905">
    <property type="component" value="Unassembled WGS sequence"/>
</dbReference>
<evidence type="ECO:0000256" key="1">
    <source>
        <dbReference type="SAM" id="MobiDB-lite"/>
    </source>
</evidence>
<dbReference type="AlphaFoldDB" id="A0A7Y2NZA5"/>
<organism evidence="2 3">
    <name type="scientific">Telluria aromaticivorans</name>
    <dbReference type="NCBI Taxonomy" id="2725995"/>
    <lineage>
        <taxon>Bacteria</taxon>
        <taxon>Pseudomonadati</taxon>
        <taxon>Pseudomonadota</taxon>
        <taxon>Betaproteobacteria</taxon>
        <taxon>Burkholderiales</taxon>
        <taxon>Oxalobacteraceae</taxon>
        <taxon>Telluria group</taxon>
        <taxon>Telluria</taxon>
    </lineage>
</organism>
<reference evidence="2 3" key="1">
    <citation type="submission" date="2020-04" db="EMBL/GenBank/DDBJ databases">
        <title>Massilia sp. nov., a cold adapted bacteria isolated from Arctic soil.</title>
        <authorList>
            <person name="Son J."/>
            <person name="Ka J.-O."/>
        </authorList>
    </citation>
    <scope>NUCLEOTIDE SEQUENCE [LARGE SCALE GENOMIC DNA]</scope>
    <source>
        <strain evidence="2 3">ML15P13</strain>
    </source>
</reference>
<sequence>MTAISRNSLPRLPDAKASDPRSKLEQLYKTLQELRKQLRSLHKQLESAGTIGERMALRRQITAVEEMVEAIRRQIMLITQAEKRKQGVRLEVPALDASLTGLEPADSQDSAVTIYKPPYELGE</sequence>
<keyword evidence="3" id="KW-1185">Reference proteome</keyword>
<feature type="compositionally biased region" description="Basic and acidic residues" evidence="1">
    <location>
        <begin position="13"/>
        <end position="23"/>
    </location>
</feature>
<proteinExistence type="predicted"/>
<dbReference type="EMBL" id="JABAIV010000001">
    <property type="protein sequence ID" value="NNG21614.1"/>
    <property type="molecule type" value="Genomic_DNA"/>
</dbReference>
<gene>
    <name evidence="2" type="ORF">HGB41_01160</name>
</gene>
<comment type="caution">
    <text evidence="2">The sequence shown here is derived from an EMBL/GenBank/DDBJ whole genome shotgun (WGS) entry which is preliminary data.</text>
</comment>
<name>A0A7Y2NZA5_9BURK</name>
<feature type="region of interest" description="Disordered" evidence="1">
    <location>
        <begin position="1"/>
        <end position="23"/>
    </location>
</feature>